<protein>
    <recommendedName>
        <fullName evidence="1">F-box associated beta-propeller type 3 domain-containing protein</fullName>
    </recommendedName>
</protein>
<feature type="domain" description="F-box associated beta-propeller type 3" evidence="1">
    <location>
        <begin position="39"/>
        <end position="142"/>
    </location>
</feature>
<gene>
    <name evidence="2" type="ORF">F0562_029766</name>
</gene>
<evidence type="ECO:0000313" key="2">
    <source>
        <dbReference type="EMBL" id="KAA8534792.1"/>
    </source>
</evidence>
<name>A0A5J5AYD0_9ASTE</name>
<dbReference type="OrthoDB" id="1845982at2759"/>
<dbReference type="PANTHER" id="PTHR35546:SF16">
    <property type="entry name" value="F-BOX ASSOCIATED UBIQUITINATION EFFECTOR FAMILY PROTEIN-RELATED"/>
    <property type="match status" value="1"/>
</dbReference>
<organism evidence="2 3">
    <name type="scientific">Nyssa sinensis</name>
    <dbReference type="NCBI Taxonomy" id="561372"/>
    <lineage>
        <taxon>Eukaryota</taxon>
        <taxon>Viridiplantae</taxon>
        <taxon>Streptophyta</taxon>
        <taxon>Embryophyta</taxon>
        <taxon>Tracheophyta</taxon>
        <taxon>Spermatophyta</taxon>
        <taxon>Magnoliopsida</taxon>
        <taxon>eudicotyledons</taxon>
        <taxon>Gunneridae</taxon>
        <taxon>Pentapetalae</taxon>
        <taxon>asterids</taxon>
        <taxon>Cornales</taxon>
        <taxon>Nyssaceae</taxon>
        <taxon>Nyssa</taxon>
    </lineage>
</organism>
<evidence type="ECO:0000313" key="3">
    <source>
        <dbReference type="Proteomes" id="UP000325577"/>
    </source>
</evidence>
<evidence type="ECO:0000259" key="1">
    <source>
        <dbReference type="Pfam" id="PF08268"/>
    </source>
</evidence>
<dbReference type="Pfam" id="PF08268">
    <property type="entry name" value="FBA_3"/>
    <property type="match status" value="1"/>
</dbReference>
<reference evidence="2 3" key="1">
    <citation type="submission" date="2019-09" db="EMBL/GenBank/DDBJ databases">
        <title>A chromosome-level genome assembly of the Chinese tupelo Nyssa sinensis.</title>
        <authorList>
            <person name="Yang X."/>
            <person name="Kang M."/>
            <person name="Yang Y."/>
            <person name="Xiong H."/>
            <person name="Wang M."/>
            <person name="Zhang Z."/>
            <person name="Wang Z."/>
            <person name="Wu H."/>
            <person name="Ma T."/>
            <person name="Liu J."/>
            <person name="Xi Z."/>
        </authorList>
    </citation>
    <scope>NUCLEOTIDE SEQUENCE [LARGE SCALE GENOMIC DNA]</scope>
    <source>
        <strain evidence="2">J267</strain>
        <tissue evidence="2">Leaf</tissue>
    </source>
</reference>
<dbReference type="InterPro" id="IPR013187">
    <property type="entry name" value="F-box-assoc_dom_typ3"/>
</dbReference>
<dbReference type="AlphaFoldDB" id="A0A5J5AYD0"/>
<dbReference type="InterPro" id="IPR017451">
    <property type="entry name" value="F-box-assoc_interact_dom"/>
</dbReference>
<dbReference type="PANTHER" id="PTHR35546">
    <property type="entry name" value="F-BOX PROTEIN INTERACTION DOMAIN PROTEIN-RELATED"/>
    <property type="match status" value="1"/>
</dbReference>
<dbReference type="Proteomes" id="UP000325577">
    <property type="component" value="Linkage Group LG17"/>
</dbReference>
<dbReference type="EMBL" id="CM018040">
    <property type="protein sequence ID" value="KAA8534792.1"/>
    <property type="molecule type" value="Genomic_DNA"/>
</dbReference>
<sequence length="209" mass="24683">MEPSDIRVKLHASSLPENKHHIWSTYYCNFRCEIFDSEIWKWRELEDVLLPHGVLFTNKNAVVAGAVIYFLRNNNQVLGFHDETYTIFSLPEAVCNNGKYKNKQLLEYRGRLGLVCKAPEGYLELWIMEDYKNREWKRRQMLRINESVKDDLFPVAFFNADIALMKGFKRVGFYKFQDSNFNIVNLNIDPSEVFAFRSDPEPTNLNNRI</sequence>
<dbReference type="NCBIfam" id="TIGR01640">
    <property type="entry name" value="F_box_assoc_1"/>
    <property type="match status" value="1"/>
</dbReference>
<accession>A0A5J5AYD0</accession>
<keyword evidence="3" id="KW-1185">Reference proteome</keyword>
<dbReference type="InterPro" id="IPR055290">
    <property type="entry name" value="At3g26010-like"/>
</dbReference>
<proteinExistence type="predicted"/>